<accession>X0YBI8</accession>
<feature type="domain" description="HTH-like" evidence="1">
    <location>
        <begin position="44"/>
        <end position="100"/>
    </location>
</feature>
<dbReference type="InterPro" id="IPR050900">
    <property type="entry name" value="Transposase_IS3/IS150/IS904"/>
</dbReference>
<dbReference type="PANTHER" id="PTHR46889">
    <property type="entry name" value="TRANSPOSASE INSF FOR INSERTION SEQUENCE IS3B-RELATED"/>
    <property type="match status" value="1"/>
</dbReference>
<proteinExistence type="predicted"/>
<evidence type="ECO:0000313" key="2">
    <source>
        <dbReference type="EMBL" id="GAG53199.1"/>
    </source>
</evidence>
<sequence length="131" mass="15730">MRFQFIEDYRRELPVNRMCEVLEVSRSGFYAWLTRPPSEQEMANQRLLEQIKTIHRNNDKTYGSPRILHALLALGWKCSRNRVARLMRRNGIRAKQKRRFKRTTKRNKAHPVAPNLLKRDFAAELPDQKWL</sequence>
<reference evidence="2" key="1">
    <citation type="journal article" date="2014" name="Front. Microbiol.">
        <title>High frequency of phylogenetically diverse reductive dehalogenase-homologous genes in deep subseafloor sedimentary metagenomes.</title>
        <authorList>
            <person name="Kawai M."/>
            <person name="Futagami T."/>
            <person name="Toyoda A."/>
            <person name="Takaki Y."/>
            <person name="Nishi S."/>
            <person name="Hori S."/>
            <person name="Arai W."/>
            <person name="Tsubouchi T."/>
            <person name="Morono Y."/>
            <person name="Uchiyama I."/>
            <person name="Ito T."/>
            <person name="Fujiyama A."/>
            <person name="Inagaki F."/>
            <person name="Takami H."/>
        </authorList>
    </citation>
    <scope>NUCLEOTIDE SEQUENCE</scope>
    <source>
        <strain evidence="2">Expedition CK06-06</strain>
    </source>
</reference>
<dbReference type="InterPro" id="IPR025948">
    <property type="entry name" value="HTH-like_dom"/>
</dbReference>
<dbReference type="EMBL" id="BARS01051094">
    <property type="protein sequence ID" value="GAG53199.1"/>
    <property type="molecule type" value="Genomic_DNA"/>
</dbReference>
<evidence type="ECO:0000259" key="1">
    <source>
        <dbReference type="Pfam" id="PF13276"/>
    </source>
</evidence>
<dbReference type="Pfam" id="PF13276">
    <property type="entry name" value="HTH_21"/>
    <property type="match status" value="1"/>
</dbReference>
<name>X0YBI8_9ZZZZ</name>
<feature type="non-terminal residue" evidence="2">
    <location>
        <position position="131"/>
    </location>
</feature>
<gene>
    <name evidence="2" type="ORF">S01H1_76159</name>
</gene>
<protein>
    <recommendedName>
        <fullName evidence="1">HTH-like domain-containing protein</fullName>
    </recommendedName>
</protein>
<organism evidence="2">
    <name type="scientific">marine sediment metagenome</name>
    <dbReference type="NCBI Taxonomy" id="412755"/>
    <lineage>
        <taxon>unclassified sequences</taxon>
        <taxon>metagenomes</taxon>
        <taxon>ecological metagenomes</taxon>
    </lineage>
</organism>
<dbReference type="PANTHER" id="PTHR46889:SF4">
    <property type="entry name" value="TRANSPOSASE INSO FOR INSERTION SEQUENCE ELEMENT IS911B-RELATED"/>
    <property type="match status" value="1"/>
</dbReference>
<comment type="caution">
    <text evidence="2">The sequence shown here is derived from an EMBL/GenBank/DDBJ whole genome shotgun (WGS) entry which is preliminary data.</text>
</comment>
<dbReference type="AlphaFoldDB" id="X0YBI8"/>